<evidence type="ECO:0000313" key="3">
    <source>
        <dbReference type="Proteomes" id="UP000501316"/>
    </source>
</evidence>
<dbReference type="EMBL" id="CP046051">
    <property type="protein sequence ID" value="QKN23968.1"/>
    <property type="molecule type" value="Genomic_DNA"/>
</dbReference>
<gene>
    <name evidence="1" type="ORF">GJQ69_05425</name>
    <name evidence="2" type="ORF">GKP14_08115</name>
</gene>
<reference evidence="3 4" key="1">
    <citation type="submission" date="2019-11" db="EMBL/GenBank/DDBJ databases">
        <authorList>
            <person name="Ren C."/>
            <person name="Wang H."/>
            <person name="Xu Y."/>
        </authorList>
    </citation>
    <scope>NUCLEOTIDE SEQUENCE [LARGE SCALE GENOMIC DNA]</scope>
    <source>
        <strain evidence="4">JNU-WLY1368</strain>
        <strain evidence="1 3">LBM 19010</strain>
    </source>
</reference>
<reference evidence="2" key="2">
    <citation type="journal article" date="2021" name="Appl. Environ. Microbiol.">
        <title>Adaptability of a Caproate-Producing Bacterium Contributes to Its Dominance in an Anaerobic Fermentation System.</title>
        <authorList>
            <person name="Wang H."/>
            <person name="Gu Y."/>
            <person name="Zhou W."/>
            <person name="Zhao D."/>
            <person name="Qiao Z."/>
            <person name="Zheng J."/>
            <person name="Gao J."/>
            <person name="Chen X."/>
            <person name="Ren C."/>
            <person name="Xu Y."/>
        </authorList>
    </citation>
    <scope>NUCLEOTIDE SEQUENCE</scope>
    <source>
        <strain evidence="2">JNU-WLY1368</strain>
    </source>
</reference>
<dbReference type="GO" id="GO:0043565">
    <property type="term" value="F:sequence-specific DNA binding"/>
    <property type="evidence" value="ECO:0007669"/>
    <property type="project" value="InterPro"/>
</dbReference>
<dbReference type="KEGG" id="clf:GJQ69_05425"/>
<accession>A0A859DQ51</accession>
<dbReference type="PIRSF" id="PIRSF012508">
    <property type="entry name" value="YerC"/>
    <property type="match status" value="1"/>
</dbReference>
<dbReference type="InterPro" id="IPR000831">
    <property type="entry name" value="Trp_repress"/>
</dbReference>
<evidence type="ECO:0000313" key="4">
    <source>
        <dbReference type="Proteomes" id="UP000509623"/>
    </source>
</evidence>
<dbReference type="PANTHER" id="PTHR40080:SF1">
    <property type="entry name" value="TRPR-LIKE PROTEIN YERC_YECD"/>
    <property type="match status" value="1"/>
</dbReference>
<dbReference type="InterPro" id="IPR010921">
    <property type="entry name" value="Trp_repressor/repl_initiator"/>
</dbReference>
<name>A0A859DQ51_9FIRM</name>
<dbReference type="SUPFAM" id="SSF48295">
    <property type="entry name" value="TrpR-like"/>
    <property type="match status" value="1"/>
</dbReference>
<dbReference type="PANTHER" id="PTHR40080">
    <property type="entry name" value="LMO1763 PROTEIN"/>
    <property type="match status" value="1"/>
</dbReference>
<protein>
    <submittedName>
        <fullName evidence="1">TrpR-like protein, YerC/YecD</fullName>
    </submittedName>
</protein>
<sequence>MNSKIKDDSVDFLFQAVLSLKTPEECYAFFEDLCTVPEIKAMSQRLLVAHMLSTKQNYQHIVHITHASTATISRVNRSLNYGCDGYKLVFDRLDKKAEENDKKETKNDQ</sequence>
<dbReference type="InterPro" id="IPR038116">
    <property type="entry name" value="TrpR-like_sf"/>
</dbReference>
<dbReference type="Proteomes" id="UP000509623">
    <property type="component" value="Chromosome"/>
</dbReference>
<dbReference type="GO" id="GO:0003700">
    <property type="term" value="F:DNA-binding transcription factor activity"/>
    <property type="evidence" value="ECO:0007669"/>
    <property type="project" value="InterPro"/>
</dbReference>
<reference evidence="2" key="3">
    <citation type="journal article" date="2022" name="Int. J. Syst. Evol. Microbiol.">
        <title>Caproicibacterium lactatifermentans sp. nov., isolated from pit clay used for the production of Chinese strong aroma-type liquor.</title>
        <authorList>
            <person name="Wang H."/>
            <person name="Gu Y."/>
            <person name="Zhao D."/>
            <person name="Qiao Z."/>
            <person name="Zheng J."/>
            <person name="Gao J."/>
            <person name="Ren C."/>
            <person name="Xu Y."/>
        </authorList>
    </citation>
    <scope>NUCLEOTIDE SEQUENCE</scope>
    <source>
        <strain evidence="2">JNU-WLY1368</strain>
    </source>
</reference>
<evidence type="ECO:0000313" key="2">
    <source>
        <dbReference type="EMBL" id="QKO30960.1"/>
    </source>
</evidence>
<dbReference type="Pfam" id="PF01371">
    <property type="entry name" value="Trp_repressor"/>
    <property type="match status" value="1"/>
</dbReference>
<dbReference type="RefSeq" id="WP_086035703.1">
    <property type="nucleotide sequence ID" value="NZ_CP046051.1"/>
</dbReference>
<organism evidence="1 3">
    <name type="scientific">Caproicibacterium lactatifermentans</name>
    <dbReference type="NCBI Taxonomy" id="2666138"/>
    <lineage>
        <taxon>Bacteria</taxon>
        <taxon>Bacillati</taxon>
        <taxon>Bacillota</taxon>
        <taxon>Clostridia</taxon>
        <taxon>Eubacteriales</taxon>
        <taxon>Oscillospiraceae</taxon>
        <taxon>Caproicibacterium</taxon>
    </lineage>
</organism>
<dbReference type="AlphaFoldDB" id="A0A859DQ51"/>
<evidence type="ECO:0000313" key="1">
    <source>
        <dbReference type="EMBL" id="QKN23968.1"/>
    </source>
</evidence>
<keyword evidence="4" id="KW-1185">Reference proteome</keyword>
<dbReference type="Proteomes" id="UP000501316">
    <property type="component" value="Chromosome"/>
</dbReference>
<dbReference type="InterPro" id="IPR013368">
    <property type="entry name" value="YecD_YerC"/>
</dbReference>
<proteinExistence type="predicted"/>
<dbReference type="Gene3D" id="1.10.1270.10">
    <property type="entry name" value="TrpR-like"/>
    <property type="match status" value="1"/>
</dbReference>
<dbReference type="EMBL" id="CP046161">
    <property type="protein sequence ID" value="QKO30960.1"/>
    <property type="molecule type" value="Genomic_DNA"/>
</dbReference>
<dbReference type="NCBIfam" id="TIGR02531">
    <property type="entry name" value="yecD_yerC"/>
    <property type="match status" value="1"/>
</dbReference>